<organism evidence="2">
    <name type="scientific">marine metagenome</name>
    <dbReference type="NCBI Taxonomy" id="408172"/>
    <lineage>
        <taxon>unclassified sequences</taxon>
        <taxon>metagenomes</taxon>
        <taxon>ecological metagenomes</taxon>
    </lineage>
</organism>
<keyword evidence="1" id="KW-0472">Membrane</keyword>
<feature type="transmembrane region" description="Helical" evidence="1">
    <location>
        <begin position="52"/>
        <end position="70"/>
    </location>
</feature>
<gene>
    <name evidence="2" type="ORF">METZ01_LOCUS385336</name>
</gene>
<name>A0A382UEF3_9ZZZZ</name>
<keyword evidence="1" id="KW-1133">Transmembrane helix</keyword>
<protein>
    <submittedName>
        <fullName evidence="2">Uncharacterized protein</fullName>
    </submittedName>
</protein>
<sequence>MLQDRTSEWFVPKFGSRNFRVTIGLLFLPYTSIVTCFAAWGSLSGSFETERLIAICVIYFLALGVSAHLLDAVGGKTKPWGDLPKRKL</sequence>
<dbReference type="EMBL" id="UINC01143515">
    <property type="protein sequence ID" value="SVD32482.1"/>
    <property type="molecule type" value="Genomic_DNA"/>
</dbReference>
<evidence type="ECO:0000256" key="1">
    <source>
        <dbReference type="SAM" id="Phobius"/>
    </source>
</evidence>
<accession>A0A382UEF3</accession>
<keyword evidence="1" id="KW-0812">Transmembrane</keyword>
<reference evidence="2" key="1">
    <citation type="submission" date="2018-05" db="EMBL/GenBank/DDBJ databases">
        <authorList>
            <person name="Lanie J.A."/>
            <person name="Ng W.-L."/>
            <person name="Kazmierczak K.M."/>
            <person name="Andrzejewski T.M."/>
            <person name="Davidsen T.M."/>
            <person name="Wayne K.J."/>
            <person name="Tettelin H."/>
            <person name="Glass J.I."/>
            <person name="Rusch D."/>
            <person name="Podicherti R."/>
            <person name="Tsui H.-C.T."/>
            <person name="Winkler M.E."/>
        </authorList>
    </citation>
    <scope>NUCLEOTIDE SEQUENCE</scope>
</reference>
<feature type="transmembrane region" description="Helical" evidence="1">
    <location>
        <begin position="21"/>
        <end position="40"/>
    </location>
</feature>
<dbReference type="AlphaFoldDB" id="A0A382UEF3"/>
<evidence type="ECO:0000313" key="2">
    <source>
        <dbReference type="EMBL" id="SVD32482.1"/>
    </source>
</evidence>
<proteinExistence type="predicted"/>
<feature type="non-terminal residue" evidence="2">
    <location>
        <position position="88"/>
    </location>
</feature>